<name>A0ABT3MUX0_9GAMM</name>
<sequence>MTRRLETESTLTDRYQTTVPEIVRKALGVGKREKIKYSIHGDGSVVMSKAVVDSEDHVVGAFLNLLAQDARDNPATLKALTPELVTRIDDLIGDTEIDLDEPLSDEE</sequence>
<dbReference type="RefSeq" id="WP_262568037.1">
    <property type="nucleotide sequence ID" value="NZ_JAPFCC010000001.1"/>
</dbReference>
<keyword evidence="2" id="KW-1185">Reference proteome</keyword>
<protein>
    <submittedName>
        <fullName evidence="1">Type II toxin-antitoxin system PrlF family antitoxin</fullName>
    </submittedName>
</protein>
<reference evidence="1 2" key="1">
    <citation type="submission" date="2022-10" db="EMBL/GenBank/DDBJ databases">
        <title>High-quality genome sequences of two octocoral-associated bacteria, Endozoicomonas euniceicola EF212 and Endozoicomonas gorgoniicola PS125.</title>
        <authorList>
            <person name="Chiou Y.-J."/>
            <person name="Chen Y.-H."/>
        </authorList>
    </citation>
    <scope>NUCLEOTIDE SEQUENCE [LARGE SCALE GENOMIC DNA]</scope>
    <source>
        <strain evidence="1 2">PS125</strain>
    </source>
</reference>
<accession>A0ABT3MUX0</accession>
<dbReference type="Proteomes" id="UP001209854">
    <property type="component" value="Unassembled WGS sequence"/>
</dbReference>
<proteinExistence type="predicted"/>
<organism evidence="1 2">
    <name type="scientific">Endozoicomonas gorgoniicola</name>
    <dbReference type="NCBI Taxonomy" id="1234144"/>
    <lineage>
        <taxon>Bacteria</taxon>
        <taxon>Pseudomonadati</taxon>
        <taxon>Pseudomonadota</taxon>
        <taxon>Gammaproteobacteria</taxon>
        <taxon>Oceanospirillales</taxon>
        <taxon>Endozoicomonadaceae</taxon>
        <taxon>Endozoicomonas</taxon>
    </lineage>
</organism>
<dbReference type="EMBL" id="JAPFCC010000001">
    <property type="protein sequence ID" value="MCW7553181.1"/>
    <property type="molecule type" value="Genomic_DNA"/>
</dbReference>
<comment type="caution">
    <text evidence="1">The sequence shown here is derived from an EMBL/GenBank/DDBJ whole genome shotgun (WGS) entry which is preliminary data.</text>
</comment>
<dbReference type="Pfam" id="PF15937">
    <property type="entry name" value="PrlF_antitoxin"/>
    <property type="match status" value="1"/>
</dbReference>
<dbReference type="InterPro" id="IPR031848">
    <property type="entry name" value="PrlF_antitoxin"/>
</dbReference>
<gene>
    <name evidence="1" type="ORF">NX722_11135</name>
</gene>
<dbReference type="NCBIfam" id="NF007429">
    <property type="entry name" value="PRK09974.1"/>
    <property type="match status" value="1"/>
</dbReference>
<evidence type="ECO:0000313" key="2">
    <source>
        <dbReference type="Proteomes" id="UP001209854"/>
    </source>
</evidence>
<evidence type="ECO:0000313" key="1">
    <source>
        <dbReference type="EMBL" id="MCW7553181.1"/>
    </source>
</evidence>